<accession>A0ABY1Q225</accession>
<dbReference type="Gene3D" id="3.40.50.880">
    <property type="match status" value="1"/>
</dbReference>
<dbReference type="PROSITE" id="PS51273">
    <property type="entry name" value="GATASE_TYPE_1"/>
    <property type="match status" value="1"/>
</dbReference>
<dbReference type="Pfam" id="PF07722">
    <property type="entry name" value="Peptidase_C26"/>
    <property type="match status" value="1"/>
</dbReference>
<keyword evidence="1" id="KW-0315">Glutamine amidotransferase</keyword>
<keyword evidence="2" id="KW-1185">Reference proteome</keyword>
<dbReference type="Proteomes" id="UP001158067">
    <property type="component" value="Unassembled WGS sequence"/>
</dbReference>
<sequence>MKPFSTFIFGLTVAFGLSFGWSPSPIFAAEPEAIAATRLASTLPREKEALAATDHRPVIGITTLTSKTYVKAIRRSGGVPVVLPMIQGPYEEEALARIVDEYVDIIDGLLMPGGPDIPPSEWGEEVHPTTNLLDEDRYRFEKAIITTWIQRTDKPLLGICLGSQWINVAHGGSLFQDIPSAFGTNHRNIFHNVVLEPDSRLSQILGGTKFEVNSLHHQAVRNVGEGLRAVATAGDGVIEATETTDPDRFLIGVQWHPEKLIPDDPAQQKLFQAFIDAAALVSH</sequence>
<dbReference type="PANTHER" id="PTHR43235:SF1">
    <property type="entry name" value="GLUTAMINE AMIDOTRANSFERASE PB2B2.05-RELATED"/>
    <property type="match status" value="1"/>
</dbReference>
<proteinExistence type="predicted"/>
<gene>
    <name evidence="1" type="ORF">SAMN06265222_105115</name>
</gene>
<protein>
    <submittedName>
        <fullName evidence="1">Glutamine amidotransferase</fullName>
    </submittedName>
</protein>
<comment type="caution">
    <text evidence="1">The sequence shown here is derived from an EMBL/GenBank/DDBJ whole genome shotgun (WGS) entry which is preliminary data.</text>
</comment>
<dbReference type="InterPro" id="IPR029062">
    <property type="entry name" value="Class_I_gatase-like"/>
</dbReference>
<dbReference type="PANTHER" id="PTHR43235">
    <property type="entry name" value="GLUTAMINE AMIDOTRANSFERASE PB2B2.05-RELATED"/>
    <property type="match status" value="1"/>
</dbReference>
<evidence type="ECO:0000313" key="1">
    <source>
        <dbReference type="EMBL" id="SMP56237.1"/>
    </source>
</evidence>
<organism evidence="1 2">
    <name type="scientific">Neorhodopirellula lusitana</name>
    <dbReference type="NCBI Taxonomy" id="445327"/>
    <lineage>
        <taxon>Bacteria</taxon>
        <taxon>Pseudomonadati</taxon>
        <taxon>Planctomycetota</taxon>
        <taxon>Planctomycetia</taxon>
        <taxon>Pirellulales</taxon>
        <taxon>Pirellulaceae</taxon>
        <taxon>Neorhodopirellula</taxon>
    </lineage>
</organism>
<dbReference type="CDD" id="cd01745">
    <property type="entry name" value="GATase1_2"/>
    <property type="match status" value="1"/>
</dbReference>
<dbReference type="EMBL" id="FXUG01000005">
    <property type="protein sequence ID" value="SMP56237.1"/>
    <property type="molecule type" value="Genomic_DNA"/>
</dbReference>
<reference evidence="1 2" key="1">
    <citation type="submission" date="2017-05" db="EMBL/GenBank/DDBJ databases">
        <authorList>
            <person name="Varghese N."/>
            <person name="Submissions S."/>
        </authorList>
    </citation>
    <scope>NUCLEOTIDE SEQUENCE [LARGE SCALE GENOMIC DNA]</scope>
    <source>
        <strain evidence="1 2">DSM 25457</strain>
    </source>
</reference>
<dbReference type="RefSeq" id="WP_283432586.1">
    <property type="nucleotide sequence ID" value="NZ_FXUG01000005.1"/>
</dbReference>
<dbReference type="SUPFAM" id="SSF52317">
    <property type="entry name" value="Class I glutamine amidotransferase-like"/>
    <property type="match status" value="1"/>
</dbReference>
<dbReference type="InterPro" id="IPR044668">
    <property type="entry name" value="PuuD-like"/>
</dbReference>
<dbReference type="InterPro" id="IPR011697">
    <property type="entry name" value="Peptidase_C26"/>
</dbReference>
<evidence type="ECO:0000313" key="2">
    <source>
        <dbReference type="Proteomes" id="UP001158067"/>
    </source>
</evidence>
<name>A0ABY1Q225_9BACT</name>